<evidence type="ECO:0000313" key="3">
    <source>
        <dbReference type="Proteomes" id="UP000620124"/>
    </source>
</evidence>
<feature type="signal peptide" evidence="1">
    <location>
        <begin position="1"/>
        <end position="19"/>
    </location>
</feature>
<comment type="caution">
    <text evidence="2">The sequence shown here is derived from an EMBL/GenBank/DDBJ whole genome shotgun (WGS) entry which is preliminary data.</text>
</comment>
<evidence type="ECO:0000313" key="2">
    <source>
        <dbReference type="EMBL" id="KAF7362808.1"/>
    </source>
</evidence>
<evidence type="ECO:0000256" key="1">
    <source>
        <dbReference type="SAM" id="SignalP"/>
    </source>
</evidence>
<protein>
    <submittedName>
        <fullName evidence="2">Uncharacterized protein</fullName>
    </submittedName>
</protein>
<dbReference type="Proteomes" id="UP000620124">
    <property type="component" value="Unassembled WGS sequence"/>
</dbReference>
<organism evidence="2 3">
    <name type="scientific">Mycena venus</name>
    <dbReference type="NCBI Taxonomy" id="2733690"/>
    <lineage>
        <taxon>Eukaryota</taxon>
        <taxon>Fungi</taxon>
        <taxon>Dikarya</taxon>
        <taxon>Basidiomycota</taxon>
        <taxon>Agaricomycotina</taxon>
        <taxon>Agaricomycetes</taxon>
        <taxon>Agaricomycetidae</taxon>
        <taxon>Agaricales</taxon>
        <taxon>Marasmiineae</taxon>
        <taxon>Mycenaceae</taxon>
        <taxon>Mycena</taxon>
    </lineage>
</organism>
<name>A0A8H6YKC8_9AGAR</name>
<feature type="chain" id="PRO_5034705625" evidence="1">
    <location>
        <begin position="20"/>
        <end position="144"/>
    </location>
</feature>
<dbReference type="AlphaFoldDB" id="A0A8H6YKC8"/>
<accession>A0A8H6YKC8</accession>
<gene>
    <name evidence="2" type="ORF">MVEN_00630600</name>
</gene>
<dbReference type="EMBL" id="JACAZI010000004">
    <property type="protein sequence ID" value="KAF7362808.1"/>
    <property type="molecule type" value="Genomic_DNA"/>
</dbReference>
<proteinExistence type="predicted"/>
<keyword evidence="3" id="KW-1185">Reference proteome</keyword>
<reference evidence="2" key="1">
    <citation type="submission" date="2020-05" db="EMBL/GenBank/DDBJ databases">
        <title>Mycena genomes resolve the evolution of fungal bioluminescence.</title>
        <authorList>
            <person name="Tsai I.J."/>
        </authorList>
    </citation>
    <scope>NUCLEOTIDE SEQUENCE</scope>
    <source>
        <strain evidence="2">CCC161011</strain>
    </source>
</reference>
<sequence length="144" mass="14565">MVRMISVFSTLILAAFAAAVPLQTRQVGNAQCQIDRKKIVLNLIATSSAVGKIDTTDPTTATAVQAAEAGLKSAAQGILAIAAELKSGQNASAMDRDQVGAGLTAVQTALTGINDPTVNATVTNALDKLSKTIAAGQAVVADCK</sequence>
<dbReference type="OrthoDB" id="3178264at2759"/>
<keyword evidence="1" id="KW-0732">Signal</keyword>